<sequence length="673" mass="75251">MTTACPDNVEVENAASLIQQSQPFDPLRFDLSTAISSFFDRISQFDSTSSIQLLTNRQRHVLDKYRLHQDENLKGDVLNILAELLVSPELTFTIAHLFRPLLIDLSARWNRSEILSSYPQISNDLSNFTQVEVVAMAYAKLLPIAPQLKSSAIRFFQQQPSLFERVNTLYSAKQMSEEDPIFTKYLSALLVSAYRLLRSSVRSFAGLFNWTPLFQLINYSDQEIRYYVVLCLSLLLEMSDRETHDSIQSLVGDIYQPGDEKLSLLNMTEQEHLSNEKLKMILEASNPIPSTTTATLRSEDLSSSTVNLCGVLLPHNGQSEASSIENNLVLTSTTIKNLRAIGLALSLGAPVLLEGVTGSGKTALVEEVSHLLGKKDIVKIHLGDQTDSKVLLGTYVSTSTPGSFKWQPGVLTTAVKEGRWVLIEDIDLAPMEVTSVLIPLLETRELFIPSRGERFAAKDGFQLFATRSLMPNGTAVRSSIGNSVMANSLWTRVEVKPLDMNELKDVIEKRYPRLRSISSVIIRVFTTITDIFQDRQYSSITISTMSRFISARDLMKWCTRIEALFNTSKHQLFSEDELPVDDKTREDIFSEAVDCFCSMISSYEGWVTVLEKVGGALGLPKERVHLYASSYVPSMNVTDEGVQVGRVTLRSLADSSNQVKRGSKRVFAQPTHA</sequence>
<dbReference type="EMBL" id="JASJQH010002762">
    <property type="protein sequence ID" value="KAK9759948.1"/>
    <property type="molecule type" value="Genomic_DNA"/>
</dbReference>
<proteinExistence type="predicted"/>
<dbReference type="Pfam" id="PF17867">
    <property type="entry name" value="AAA_lid_7"/>
    <property type="match status" value="1"/>
</dbReference>
<dbReference type="InterPro" id="IPR040848">
    <property type="entry name" value="AAA_lid_7"/>
</dbReference>
<dbReference type="InterPro" id="IPR027417">
    <property type="entry name" value="P-loop_NTPase"/>
</dbReference>
<dbReference type="InterPro" id="IPR011704">
    <property type="entry name" value="ATPase_dyneun-rel_AAA"/>
</dbReference>
<evidence type="ECO:0000313" key="6">
    <source>
        <dbReference type="Proteomes" id="UP001479436"/>
    </source>
</evidence>
<comment type="caution">
    <text evidence="5">The sequence shown here is derived from an EMBL/GenBank/DDBJ whole genome shotgun (WGS) entry which is preliminary data.</text>
</comment>
<dbReference type="Gene3D" id="3.40.50.300">
    <property type="entry name" value="P-loop containing nucleotide triphosphate hydrolases"/>
    <property type="match status" value="1"/>
</dbReference>
<feature type="non-terminal residue" evidence="5">
    <location>
        <position position="673"/>
    </location>
</feature>
<dbReference type="Pfam" id="PF07728">
    <property type="entry name" value="AAA_5"/>
    <property type="match status" value="1"/>
</dbReference>
<feature type="domain" description="ATPase dynein-related AAA" evidence="3">
    <location>
        <begin position="350"/>
        <end position="468"/>
    </location>
</feature>
<evidence type="ECO:0000256" key="2">
    <source>
        <dbReference type="ARBA" id="ARBA00022840"/>
    </source>
</evidence>
<evidence type="ECO:0000259" key="3">
    <source>
        <dbReference type="Pfam" id="PF07728"/>
    </source>
</evidence>
<dbReference type="PANTHER" id="PTHR48103:SF2">
    <property type="entry name" value="MIDASIN"/>
    <property type="match status" value="1"/>
</dbReference>
<evidence type="ECO:0000313" key="5">
    <source>
        <dbReference type="EMBL" id="KAK9759948.1"/>
    </source>
</evidence>
<dbReference type="SUPFAM" id="SSF52540">
    <property type="entry name" value="P-loop containing nucleoside triphosphate hydrolases"/>
    <property type="match status" value="1"/>
</dbReference>
<keyword evidence="6" id="KW-1185">Reference proteome</keyword>
<reference evidence="5 6" key="1">
    <citation type="submission" date="2023-04" db="EMBL/GenBank/DDBJ databases">
        <title>Genome of Basidiobolus ranarum AG-B5.</title>
        <authorList>
            <person name="Stajich J.E."/>
            <person name="Carter-House D."/>
            <person name="Gryganskyi A."/>
        </authorList>
    </citation>
    <scope>NUCLEOTIDE SEQUENCE [LARGE SCALE GENOMIC DNA]</scope>
    <source>
        <strain evidence="5 6">AG-B5</strain>
    </source>
</reference>
<keyword evidence="1" id="KW-0547">Nucleotide-binding</keyword>
<protein>
    <submittedName>
        <fullName evidence="5">AAA ATPase midasin</fullName>
    </submittedName>
</protein>
<organism evidence="5 6">
    <name type="scientific">Basidiobolus ranarum</name>
    <dbReference type="NCBI Taxonomy" id="34480"/>
    <lineage>
        <taxon>Eukaryota</taxon>
        <taxon>Fungi</taxon>
        <taxon>Fungi incertae sedis</taxon>
        <taxon>Zoopagomycota</taxon>
        <taxon>Entomophthoromycotina</taxon>
        <taxon>Basidiobolomycetes</taxon>
        <taxon>Basidiobolales</taxon>
        <taxon>Basidiobolaceae</taxon>
        <taxon>Basidiobolus</taxon>
    </lineage>
</organism>
<dbReference type="Proteomes" id="UP001479436">
    <property type="component" value="Unassembled WGS sequence"/>
</dbReference>
<evidence type="ECO:0000256" key="1">
    <source>
        <dbReference type="ARBA" id="ARBA00022741"/>
    </source>
</evidence>
<gene>
    <name evidence="5" type="primary">MDN1_2</name>
    <name evidence="5" type="ORF">K7432_016501</name>
</gene>
<feature type="domain" description="Midasin AAA lid" evidence="4">
    <location>
        <begin position="502"/>
        <end position="619"/>
    </location>
</feature>
<accession>A0ABR2WEM6</accession>
<keyword evidence="2" id="KW-0067">ATP-binding</keyword>
<dbReference type="PANTHER" id="PTHR48103">
    <property type="entry name" value="MIDASIN-RELATED"/>
    <property type="match status" value="1"/>
</dbReference>
<name>A0ABR2WEM6_9FUNG</name>
<evidence type="ECO:0000259" key="4">
    <source>
        <dbReference type="Pfam" id="PF17867"/>
    </source>
</evidence>